<name>A0A0H2MBV4_9PROT</name>
<keyword evidence="2" id="KW-1185">Reference proteome</keyword>
<dbReference type="EMBL" id="LAQL01000009">
    <property type="protein sequence ID" value="KLN60009.1"/>
    <property type="molecule type" value="Genomic_DNA"/>
</dbReference>
<comment type="caution">
    <text evidence="1">The sequence shown here is derived from an EMBL/GenBank/DDBJ whole genome shotgun (WGS) entry which is preliminary data.</text>
</comment>
<dbReference type="AlphaFoldDB" id="A0A0H2MBV4"/>
<accession>A0A0H2MBV4</accession>
<evidence type="ECO:0000313" key="1">
    <source>
        <dbReference type="EMBL" id="KLN60009.1"/>
    </source>
</evidence>
<organism evidence="1 2">
    <name type="scientific">Kiloniella spongiae</name>
    <dbReference type="NCBI Taxonomy" id="1489064"/>
    <lineage>
        <taxon>Bacteria</taxon>
        <taxon>Pseudomonadati</taxon>
        <taxon>Pseudomonadota</taxon>
        <taxon>Alphaproteobacteria</taxon>
        <taxon>Rhodospirillales</taxon>
        <taxon>Kiloniellaceae</taxon>
        <taxon>Kiloniella</taxon>
    </lineage>
</organism>
<protein>
    <submittedName>
        <fullName evidence="1">Uncharacterized protein</fullName>
    </submittedName>
</protein>
<sequence length="244" mass="27796">MKSTVTLLKKALVPVCTVLCVVTTQTSTSYAEQEKQLDSNEVITEYGKIATGLALEERCLLLSPEETREYYWQQYMLDYSLNKIFTNAPVLNMIRGTAYQTSRDERFKCDQKSQDFIQRSLQKARDLTQQLTGQTFELNVSDKKFDEERIDIIAVAAGTNAVCNHLLPEYEEQLRVGYKALSDALQARYPDAFDTSSIDASYKKASSQDKNSCGEATKQQTLQGWQLTRMLMKQFRLAFASKEP</sequence>
<gene>
    <name evidence="1" type="ORF">WH96_15005</name>
</gene>
<proteinExistence type="predicted"/>
<dbReference type="OrthoDB" id="8478183at2"/>
<dbReference type="Proteomes" id="UP000035444">
    <property type="component" value="Unassembled WGS sequence"/>
</dbReference>
<dbReference type="RefSeq" id="WP_047764998.1">
    <property type="nucleotide sequence ID" value="NZ_LAQL01000009.1"/>
</dbReference>
<evidence type="ECO:0000313" key="2">
    <source>
        <dbReference type="Proteomes" id="UP000035444"/>
    </source>
</evidence>
<reference evidence="1 2" key="1">
    <citation type="submission" date="2015-03" db="EMBL/GenBank/DDBJ databases">
        <title>Genome Sequence of Kiloniella spongiae MEBiC09566, isolated from a marine sponge.</title>
        <authorList>
            <person name="Shao Z."/>
            <person name="Wang L."/>
            <person name="Li X."/>
        </authorList>
    </citation>
    <scope>NUCLEOTIDE SEQUENCE [LARGE SCALE GENOMIC DNA]</scope>
    <source>
        <strain evidence="1 2">MEBiC09566</strain>
    </source>
</reference>
<dbReference type="STRING" id="1489064.WH96_15005"/>